<feature type="compositionally biased region" description="Basic and acidic residues" evidence="1">
    <location>
        <begin position="139"/>
        <end position="152"/>
    </location>
</feature>
<dbReference type="EMBL" id="ML121541">
    <property type="protein sequence ID" value="RPB24533.1"/>
    <property type="molecule type" value="Genomic_DNA"/>
</dbReference>
<keyword evidence="3" id="KW-1185">Reference proteome</keyword>
<feature type="compositionally biased region" description="Polar residues" evidence="1">
    <location>
        <begin position="28"/>
        <end position="106"/>
    </location>
</feature>
<sequence length="162" mass="17376">MIRLPPFRQFLQPSVKSSLTTVRYAHAPTNTAQNTPSHTRAPGQNITQGQTSNSSPRMSGDSPSKASKTGTINLGESSQYSHEATKSGTHQEIIQDNPQAAFNPSLTRPDEVKRSAEKESGDTGNPLEYSGATPRVSQVKRDDRPVSGDKARSQASGGTKRA</sequence>
<evidence type="ECO:0000313" key="3">
    <source>
        <dbReference type="Proteomes" id="UP000267821"/>
    </source>
</evidence>
<reference evidence="2 3" key="1">
    <citation type="journal article" date="2018" name="Nat. Ecol. Evol.">
        <title>Pezizomycetes genomes reveal the molecular basis of ectomycorrhizal truffle lifestyle.</title>
        <authorList>
            <person name="Murat C."/>
            <person name="Payen T."/>
            <person name="Noel B."/>
            <person name="Kuo A."/>
            <person name="Morin E."/>
            <person name="Chen J."/>
            <person name="Kohler A."/>
            <person name="Krizsan K."/>
            <person name="Balestrini R."/>
            <person name="Da Silva C."/>
            <person name="Montanini B."/>
            <person name="Hainaut M."/>
            <person name="Levati E."/>
            <person name="Barry K.W."/>
            <person name="Belfiori B."/>
            <person name="Cichocki N."/>
            <person name="Clum A."/>
            <person name="Dockter R.B."/>
            <person name="Fauchery L."/>
            <person name="Guy J."/>
            <person name="Iotti M."/>
            <person name="Le Tacon F."/>
            <person name="Lindquist E.A."/>
            <person name="Lipzen A."/>
            <person name="Malagnac F."/>
            <person name="Mello A."/>
            <person name="Molinier V."/>
            <person name="Miyauchi S."/>
            <person name="Poulain J."/>
            <person name="Riccioni C."/>
            <person name="Rubini A."/>
            <person name="Sitrit Y."/>
            <person name="Splivallo R."/>
            <person name="Traeger S."/>
            <person name="Wang M."/>
            <person name="Zifcakova L."/>
            <person name="Wipf D."/>
            <person name="Zambonelli A."/>
            <person name="Paolocci F."/>
            <person name="Nowrousian M."/>
            <person name="Ottonello S."/>
            <person name="Baldrian P."/>
            <person name="Spatafora J.W."/>
            <person name="Henrissat B."/>
            <person name="Nagy L.G."/>
            <person name="Aury J.M."/>
            <person name="Wincker P."/>
            <person name="Grigoriev I.V."/>
            <person name="Bonfante P."/>
            <person name="Martin F.M."/>
        </authorList>
    </citation>
    <scope>NUCLEOTIDE SEQUENCE [LARGE SCALE GENOMIC DNA]</scope>
    <source>
        <strain evidence="2 3">ATCC MYA-4762</strain>
    </source>
</reference>
<dbReference type="InParanoid" id="A0A3N4LNP4"/>
<name>A0A3N4LNP4_9PEZI</name>
<evidence type="ECO:0000313" key="2">
    <source>
        <dbReference type="EMBL" id="RPB24533.1"/>
    </source>
</evidence>
<feature type="region of interest" description="Disordered" evidence="1">
    <location>
        <begin position="13"/>
        <end position="162"/>
    </location>
</feature>
<feature type="compositionally biased region" description="Polar residues" evidence="1">
    <location>
        <begin position="153"/>
        <end position="162"/>
    </location>
</feature>
<feature type="compositionally biased region" description="Basic and acidic residues" evidence="1">
    <location>
        <begin position="108"/>
        <end position="121"/>
    </location>
</feature>
<evidence type="ECO:0000256" key="1">
    <source>
        <dbReference type="SAM" id="MobiDB-lite"/>
    </source>
</evidence>
<dbReference type="AlphaFoldDB" id="A0A3N4LNP4"/>
<dbReference type="Proteomes" id="UP000267821">
    <property type="component" value="Unassembled WGS sequence"/>
</dbReference>
<gene>
    <name evidence="2" type="ORF">L211DRAFT_173266</name>
</gene>
<dbReference type="OrthoDB" id="4220319at2759"/>
<protein>
    <submittedName>
        <fullName evidence="2">Uncharacterized protein</fullName>
    </submittedName>
</protein>
<accession>A0A3N4LNP4</accession>
<organism evidence="2 3">
    <name type="scientific">Terfezia boudieri ATCC MYA-4762</name>
    <dbReference type="NCBI Taxonomy" id="1051890"/>
    <lineage>
        <taxon>Eukaryota</taxon>
        <taxon>Fungi</taxon>
        <taxon>Dikarya</taxon>
        <taxon>Ascomycota</taxon>
        <taxon>Pezizomycotina</taxon>
        <taxon>Pezizomycetes</taxon>
        <taxon>Pezizales</taxon>
        <taxon>Pezizaceae</taxon>
        <taxon>Terfezia</taxon>
    </lineage>
</organism>
<proteinExistence type="predicted"/>